<proteinExistence type="predicted"/>
<dbReference type="STRING" id="1844972.A7K91_18185"/>
<dbReference type="Gene3D" id="1.20.120.450">
    <property type="entry name" value="dinb family like domain"/>
    <property type="match status" value="1"/>
</dbReference>
<protein>
    <submittedName>
        <fullName evidence="2">Metal-dependent hydrolase</fullName>
    </submittedName>
</protein>
<dbReference type="GO" id="GO:0016787">
    <property type="term" value="F:hydrolase activity"/>
    <property type="evidence" value="ECO:0007669"/>
    <property type="project" value="UniProtKB-KW"/>
</dbReference>
<keyword evidence="2" id="KW-0378">Hydrolase</keyword>
<dbReference type="SUPFAM" id="SSF109854">
    <property type="entry name" value="DinB/YfiT-like putative metalloenzymes"/>
    <property type="match status" value="1"/>
</dbReference>
<feature type="domain" description="DinB-like" evidence="1">
    <location>
        <begin position="40"/>
        <end position="169"/>
    </location>
</feature>
<dbReference type="NCBIfam" id="NF009807">
    <property type="entry name" value="PRK13291.1"/>
    <property type="match status" value="1"/>
</dbReference>
<comment type="caution">
    <text evidence="2">The sequence shown here is derived from an EMBL/GenBank/DDBJ whole genome shotgun (WGS) entry which is preliminary data.</text>
</comment>
<sequence>MEEQRRYPIGRFAPSKEVTSESRSLLIEEIPQLVCELKEAIEALKAAQSDPLNYCYRPGGWTVKQIVHHMADNDMNAYIRFKRALTEDGPRASSYREDLWAELADGKEMPIEHSLMLIEVLHSRFYYLLKALRDEQFERTLVTEVLGHISLDAALQRFIWHNRHHISHIRLGAAN</sequence>
<evidence type="ECO:0000259" key="1">
    <source>
        <dbReference type="Pfam" id="PF12867"/>
    </source>
</evidence>
<evidence type="ECO:0000313" key="2">
    <source>
        <dbReference type="EMBL" id="OBR65937.1"/>
    </source>
</evidence>
<accession>A0A1A5YJZ7</accession>
<dbReference type="EMBL" id="LYPA01000051">
    <property type="protein sequence ID" value="OBR65937.1"/>
    <property type="molecule type" value="Genomic_DNA"/>
</dbReference>
<organism evidence="2 3">
    <name type="scientific">Paenibacillus oryzae</name>
    <dbReference type="NCBI Taxonomy" id="1844972"/>
    <lineage>
        <taxon>Bacteria</taxon>
        <taxon>Bacillati</taxon>
        <taxon>Bacillota</taxon>
        <taxon>Bacilli</taxon>
        <taxon>Bacillales</taxon>
        <taxon>Paenibacillaceae</taxon>
        <taxon>Paenibacillus</taxon>
    </lineage>
</organism>
<name>A0A1A5YJZ7_9BACL</name>
<gene>
    <name evidence="2" type="ORF">A7K91_18185</name>
</gene>
<dbReference type="Pfam" id="PF12867">
    <property type="entry name" value="DinB_2"/>
    <property type="match status" value="1"/>
</dbReference>
<keyword evidence="3" id="KW-1185">Reference proteome</keyword>
<reference evidence="2 3" key="1">
    <citation type="submission" date="2016-05" db="EMBL/GenBank/DDBJ databases">
        <title>Paenibacillus oryzae. sp. nov., isolated from the rice root.</title>
        <authorList>
            <person name="Zhang J."/>
            <person name="Zhang X."/>
        </authorList>
    </citation>
    <scope>NUCLEOTIDE SEQUENCE [LARGE SCALE GENOMIC DNA]</scope>
    <source>
        <strain evidence="2 3">1DrF-4</strain>
    </source>
</reference>
<dbReference type="InterPro" id="IPR024775">
    <property type="entry name" value="DinB-like"/>
</dbReference>
<dbReference type="AlphaFoldDB" id="A0A1A5YJZ7"/>
<evidence type="ECO:0000313" key="3">
    <source>
        <dbReference type="Proteomes" id="UP000092024"/>
    </source>
</evidence>
<dbReference type="InterPro" id="IPR034660">
    <property type="entry name" value="DinB/YfiT-like"/>
</dbReference>
<dbReference type="Proteomes" id="UP000092024">
    <property type="component" value="Unassembled WGS sequence"/>
</dbReference>